<accession>A0A7W6LKT9</accession>
<gene>
    <name evidence="2" type="ORF">GGQ72_004763</name>
</gene>
<dbReference type="InterPro" id="IPR016181">
    <property type="entry name" value="Acyl_CoA_acyltransferase"/>
</dbReference>
<dbReference type="Pfam" id="PF13302">
    <property type="entry name" value="Acetyltransf_3"/>
    <property type="match status" value="1"/>
</dbReference>
<sequence>MSMIAEPEVFRFLAGRPLNEKEAWSRLLMYMGHWSAYGYGFFAVFDRATGDYLGETGLAQFRRGIGSAFDDLDEAGWVFTRRAHGRGIAYEAASAVHVWYEQRWPKPTYCLVPAENPPSFRLADKLGYRKREDIQVMDDVTLMERDHS</sequence>
<keyword evidence="2" id="KW-0808">Transferase</keyword>
<dbReference type="Proteomes" id="UP000519897">
    <property type="component" value="Unassembled WGS sequence"/>
</dbReference>
<feature type="domain" description="N-acetyltransferase" evidence="1">
    <location>
        <begin position="3"/>
        <end position="129"/>
    </location>
</feature>
<dbReference type="SUPFAM" id="SSF55729">
    <property type="entry name" value="Acyl-CoA N-acyltransferases (Nat)"/>
    <property type="match status" value="1"/>
</dbReference>
<reference evidence="2 3" key="1">
    <citation type="submission" date="2020-08" db="EMBL/GenBank/DDBJ databases">
        <title>Genomic Encyclopedia of Type Strains, Phase IV (KMG-IV): sequencing the most valuable type-strain genomes for metagenomic binning, comparative biology and taxonomic classification.</title>
        <authorList>
            <person name="Goeker M."/>
        </authorList>
    </citation>
    <scope>NUCLEOTIDE SEQUENCE [LARGE SCALE GENOMIC DNA]</scope>
    <source>
        <strain evidence="2 3">DSM 29514</strain>
    </source>
</reference>
<dbReference type="InterPro" id="IPR051531">
    <property type="entry name" value="N-acetyltransferase"/>
</dbReference>
<dbReference type="EMBL" id="JACIEC010000022">
    <property type="protein sequence ID" value="MBB4146193.1"/>
    <property type="molecule type" value="Genomic_DNA"/>
</dbReference>
<dbReference type="GO" id="GO:0016747">
    <property type="term" value="F:acyltransferase activity, transferring groups other than amino-acyl groups"/>
    <property type="evidence" value="ECO:0007669"/>
    <property type="project" value="InterPro"/>
</dbReference>
<dbReference type="AlphaFoldDB" id="A0A7W6LKT9"/>
<evidence type="ECO:0000313" key="2">
    <source>
        <dbReference type="EMBL" id="MBB4146193.1"/>
    </source>
</evidence>
<dbReference type="PANTHER" id="PTHR43792:SF16">
    <property type="entry name" value="N-ACETYLTRANSFERASE DOMAIN-CONTAINING PROTEIN"/>
    <property type="match status" value="1"/>
</dbReference>
<protein>
    <submittedName>
        <fullName evidence="2">RimJ/RimL family protein N-acetyltransferase</fullName>
    </submittedName>
</protein>
<comment type="caution">
    <text evidence="2">The sequence shown here is derived from an EMBL/GenBank/DDBJ whole genome shotgun (WGS) entry which is preliminary data.</text>
</comment>
<evidence type="ECO:0000313" key="3">
    <source>
        <dbReference type="Proteomes" id="UP000519897"/>
    </source>
</evidence>
<organism evidence="2 3">
    <name type="scientific">Rhizobium rhizoryzae</name>
    <dbReference type="NCBI Taxonomy" id="451876"/>
    <lineage>
        <taxon>Bacteria</taxon>
        <taxon>Pseudomonadati</taxon>
        <taxon>Pseudomonadota</taxon>
        <taxon>Alphaproteobacteria</taxon>
        <taxon>Hyphomicrobiales</taxon>
        <taxon>Rhizobiaceae</taxon>
        <taxon>Rhizobium/Agrobacterium group</taxon>
        <taxon>Rhizobium</taxon>
    </lineage>
</organism>
<keyword evidence="3" id="KW-1185">Reference proteome</keyword>
<dbReference type="InterPro" id="IPR000182">
    <property type="entry name" value="GNAT_dom"/>
</dbReference>
<evidence type="ECO:0000259" key="1">
    <source>
        <dbReference type="Pfam" id="PF13302"/>
    </source>
</evidence>
<proteinExistence type="predicted"/>
<dbReference type="PANTHER" id="PTHR43792">
    <property type="entry name" value="GNAT FAMILY, PUTATIVE (AFU_ORTHOLOGUE AFUA_3G00765)-RELATED-RELATED"/>
    <property type="match status" value="1"/>
</dbReference>
<name>A0A7W6LKT9_9HYPH</name>
<dbReference type="Gene3D" id="3.40.630.30">
    <property type="match status" value="1"/>
</dbReference>